<dbReference type="PhylomeDB" id="Q9XU05"/>
<dbReference type="WormBase" id="T28A8.4">
    <property type="protein sequence ID" value="CE18975"/>
    <property type="gene ID" value="WBGene00012110"/>
</dbReference>
<dbReference type="SMART" id="SM00583">
    <property type="entry name" value="SPK"/>
    <property type="match status" value="2"/>
</dbReference>
<evidence type="ECO:0000313" key="2">
    <source>
        <dbReference type="EMBL" id="CAB07288.1"/>
    </source>
</evidence>
<dbReference type="AGR" id="WB:WBGene00012110"/>
<dbReference type="HOGENOM" id="CLU_032754_0_0_1"/>
<dbReference type="Proteomes" id="UP000001940">
    <property type="component" value="Chromosome III"/>
</dbReference>
<dbReference type="InterPro" id="IPR006570">
    <property type="entry name" value="SPK_dom"/>
</dbReference>
<dbReference type="OMA" id="WITRIRM"/>
<dbReference type="Bgee" id="WBGene00012110">
    <property type="expression patterns" value="Expressed in germ line (C elegans) and 4 other cell types or tissues"/>
</dbReference>
<gene>
    <name evidence="2" type="ORF">CELE_T28A8.4</name>
    <name evidence="2 4" type="ORF">T28A8.4</name>
</gene>
<dbReference type="PeptideAtlas" id="Q9XU05"/>
<keyword evidence="3" id="KW-1185">Reference proteome</keyword>
<dbReference type="GeneID" id="176781"/>
<reference evidence="2 3" key="1">
    <citation type="journal article" date="1998" name="Science">
        <title>Genome sequence of the nematode C. elegans: a platform for investigating biology.</title>
        <authorList>
            <consortium name="The C. elegans sequencing consortium"/>
            <person name="Sulson J.E."/>
            <person name="Waterston R."/>
        </authorList>
    </citation>
    <scope>NUCLEOTIDE SEQUENCE [LARGE SCALE GENOMIC DNA]</scope>
    <source>
        <strain evidence="2 3">Bristol N2</strain>
    </source>
</reference>
<dbReference type="PANTHER" id="PTHR23362">
    <property type="entry name" value="L-PLASTIN-RELATED"/>
    <property type="match status" value="1"/>
</dbReference>
<dbReference type="Pfam" id="PF04435">
    <property type="entry name" value="SPK"/>
    <property type="match status" value="2"/>
</dbReference>
<dbReference type="InterPro" id="IPR053315">
    <property type="entry name" value="Peptidase_C14A"/>
</dbReference>
<feature type="domain" description="SPK" evidence="1">
    <location>
        <begin position="4"/>
        <end position="115"/>
    </location>
</feature>
<dbReference type="FunCoup" id="Q9XU05">
    <property type="interactions" value="1510"/>
</dbReference>
<dbReference type="CTD" id="176781"/>
<dbReference type="PIR" id="T25394">
    <property type="entry name" value="T25394"/>
</dbReference>
<feature type="domain" description="SPK" evidence="1">
    <location>
        <begin position="133"/>
        <end position="244"/>
    </location>
</feature>
<evidence type="ECO:0000259" key="1">
    <source>
        <dbReference type="SMART" id="SM00583"/>
    </source>
</evidence>
<dbReference type="EMBL" id="BX284603">
    <property type="protein sequence ID" value="CAB07288.1"/>
    <property type="molecule type" value="Genomic_DNA"/>
</dbReference>
<evidence type="ECO:0000313" key="3">
    <source>
        <dbReference type="Proteomes" id="UP000001940"/>
    </source>
</evidence>
<dbReference type="InParanoid" id="Q9XU05"/>
<protein>
    <submittedName>
        <fullName evidence="2">SPK domain-containing protein</fullName>
    </submittedName>
</protein>
<proteinExistence type="predicted"/>
<sequence>MDTPLGRLINFLVEQTKDAVEPLVASRIFNQFAELDGVGLSSTAYYSRFHEHIAPNIGKCNNFNVVTRIRMMFALSATVPDSFLALIRFTGTVQLDERKRINKYVSNDGRLNLEGYHRCMARSKNQWGKDPAEVTRLMNFLVEKAKDSIEPLVATAVFTDFGKSEESGLKAHTYAQKFYKQLAPEMDQLVNYSIQDRVRVMFGLAGEVTDNFLTLCRMEGVVELDEKNRICEYSSHDGTLALKGDHSHMARMRRSSEYQRKIRRISIWKFSGEKNCRSPKRARISQYDNDDMEYIGAVEGQPKAEPIDAPYNYNTDHLNEDPSISKNERVIPVESKIISLHDFLKQLTQFICILESLELEELKQQIKESISTDDDESLQIIDICAVLETFCFGISRKTRVAASNIPAMKVKDFLLAFKFFLLWMDSSELRELQQKVQGEIEEPEFAEKVLPISDIRQSLQNLLSTISQY</sequence>
<dbReference type="OrthoDB" id="5808641at2759"/>
<dbReference type="AlphaFoldDB" id="Q9XU05"/>
<name>Q9XU05_CAEEL</name>
<dbReference type="SMR" id="Q9XU05"/>
<dbReference type="PANTHER" id="PTHR23362:SF0">
    <property type="entry name" value="CALPONIN-HOMOLOGY (CH) DOMAIN-CONTAINING PROTEIN-RELATED"/>
    <property type="match status" value="1"/>
</dbReference>
<dbReference type="PaxDb" id="6239-T28A8.4"/>
<dbReference type="UCSC" id="T28A8.4">
    <property type="organism name" value="c. elegans"/>
</dbReference>
<dbReference type="KEGG" id="cel:CELE_T28A8.4"/>
<dbReference type="STRING" id="6239.T28A8.4.1"/>
<evidence type="ECO:0000313" key="4">
    <source>
        <dbReference type="WormBase" id="T28A8.4"/>
    </source>
</evidence>
<organism evidence="2 3">
    <name type="scientific">Caenorhabditis elegans</name>
    <dbReference type="NCBI Taxonomy" id="6239"/>
    <lineage>
        <taxon>Eukaryota</taxon>
        <taxon>Metazoa</taxon>
        <taxon>Ecdysozoa</taxon>
        <taxon>Nematoda</taxon>
        <taxon>Chromadorea</taxon>
        <taxon>Rhabditida</taxon>
        <taxon>Rhabditina</taxon>
        <taxon>Rhabditomorpha</taxon>
        <taxon>Rhabditoidea</taxon>
        <taxon>Rhabditidae</taxon>
        <taxon>Peloderinae</taxon>
        <taxon>Caenorhabditis</taxon>
    </lineage>
</organism>
<dbReference type="eggNOG" id="ENOG502TJN5">
    <property type="taxonomic scope" value="Eukaryota"/>
</dbReference>
<accession>Q9XU05</accession>
<dbReference type="RefSeq" id="NP_499794.1">
    <property type="nucleotide sequence ID" value="NM_067393.1"/>
</dbReference>